<dbReference type="RefSeq" id="WP_057791085.1">
    <property type="nucleotide sequence ID" value="NZ_LAXJ01000003.1"/>
</dbReference>
<proteinExistence type="predicted"/>
<dbReference type="AlphaFoldDB" id="A0A0T5NYT0"/>
<dbReference type="OrthoDB" id="7744959at2"/>
<reference evidence="1 2" key="1">
    <citation type="submission" date="2015-04" db="EMBL/GenBank/DDBJ databases">
        <title>The draft genome sequence of Roseovarius sp.R12b.</title>
        <authorList>
            <person name="Li G."/>
            <person name="Lai Q."/>
            <person name="Shao Z."/>
            <person name="Yan P."/>
        </authorList>
    </citation>
    <scope>NUCLEOTIDE SEQUENCE [LARGE SCALE GENOMIC DNA]</scope>
    <source>
        <strain evidence="1 2">R12B</strain>
    </source>
</reference>
<organism evidence="1 2">
    <name type="scientific">Roseovarius atlanticus</name>
    <dbReference type="NCBI Taxonomy" id="1641875"/>
    <lineage>
        <taxon>Bacteria</taxon>
        <taxon>Pseudomonadati</taxon>
        <taxon>Pseudomonadota</taxon>
        <taxon>Alphaproteobacteria</taxon>
        <taxon>Rhodobacterales</taxon>
        <taxon>Roseobacteraceae</taxon>
        <taxon>Roseovarius</taxon>
    </lineage>
</organism>
<dbReference type="STRING" id="1641875.XM53_05540"/>
<dbReference type="PATRIC" id="fig|1641875.4.peg.3133"/>
<accession>A0A0T5NYT0</accession>
<keyword evidence="2" id="KW-1185">Reference proteome</keyword>
<name>A0A0T5NYT0_9RHOB</name>
<comment type="caution">
    <text evidence="1">The sequence shown here is derived from an EMBL/GenBank/DDBJ whole genome shotgun (WGS) entry which is preliminary data.</text>
</comment>
<dbReference type="EMBL" id="LAXJ01000003">
    <property type="protein sequence ID" value="KRS14000.1"/>
    <property type="molecule type" value="Genomic_DNA"/>
</dbReference>
<sequence length="104" mass="10541">MRRSFFIDSYLVGLLAVLFLATLPVALMMSGPAQAGRPALVVVPPWTDDPGRIIAAAGGREIGLVAAPMARLAVLERPAEAVAGGAWAVLDATALASLCGSKGG</sequence>
<evidence type="ECO:0000313" key="2">
    <source>
        <dbReference type="Proteomes" id="UP000051295"/>
    </source>
</evidence>
<gene>
    <name evidence="1" type="ORF">XM53_05540</name>
</gene>
<dbReference type="Proteomes" id="UP000051295">
    <property type="component" value="Unassembled WGS sequence"/>
</dbReference>
<protein>
    <submittedName>
        <fullName evidence="1">Uncharacterized protein</fullName>
    </submittedName>
</protein>
<evidence type="ECO:0000313" key="1">
    <source>
        <dbReference type="EMBL" id="KRS14000.1"/>
    </source>
</evidence>